<proteinExistence type="predicted"/>
<organism evidence="2 3">
    <name type="scientific">Laceyella sacchari</name>
    <name type="common">Thermoactinomyces thalpophilus</name>
    <dbReference type="NCBI Taxonomy" id="37482"/>
    <lineage>
        <taxon>Bacteria</taxon>
        <taxon>Bacillati</taxon>
        <taxon>Bacillota</taxon>
        <taxon>Bacilli</taxon>
        <taxon>Bacillales</taxon>
        <taxon>Thermoactinomycetaceae</taxon>
        <taxon>Laceyella</taxon>
    </lineage>
</organism>
<keyword evidence="3" id="KW-1185">Reference proteome</keyword>
<keyword evidence="1" id="KW-0812">Transmembrane</keyword>
<accession>A0ABY5U090</accession>
<feature type="transmembrane region" description="Helical" evidence="1">
    <location>
        <begin position="94"/>
        <end position="116"/>
    </location>
</feature>
<keyword evidence="1" id="KW-0472">Membrane</keyword>
<name>A0ABY5U090_LACSH</name>
<reference evidence="2" key="1">
    <citation type="submission" date="2022-08" db="EMBL/GenBank/DDBJ databases">
        <title>The complete genome sequence of the thermophilic bacterium Laceyella sacchari FBKL4.010 reveals the basis for tetramethylpyrazine biosynthesis in Moutai-flavor Daqu.</title>
        <authorList>
            <person name="Li D."/>
            <person name="Huang W."/>
            <person name="Wang C."/>
            <person name="Qiu S."/>
        </authorList>
    </citation>
    <scope>NUCLEOTIDE SEQUENCE</scope>
    <source>
        <strain evidence="2">FBKL4.014</strain>
    </source>
</reference>
<evidence type="ECO:0000256" key="1">
    <source>
        <dbReference type="SAM" id="Phobius"/>
    </source>
</evidence>
<dbReference type="RefSeq" id="WP_259435721.1">
    <property type="nucleotide sequence ID" value="NZ_CP103866.1"/>
</dbReference>
<dbReference type="EMBL" id="CP103866">
    <property type="protein sequence ID" value="UWE02873.1"/>
    <property type="molecule type" value="Genomic_DNA"/>
</dbReference>
<dbReference type="Proteomes" id="UP001058650">
    <property type="component" value="Chromosome"/>
</dbReference>
<evidence type="ECO:0000313" key="3">
    <source>
        <dbReference type="Proteomes" id="UP001058650"/>
    </source>
</evidence>
<protein>
    <submittedName>
        <fullName evidence="2">Zf-HC2 domain-containing protein</fullName>
    </submittedName>
</protein>
<gene>
    <name evidence="2" type="ORF">NYR52_12125</name>
</gene>
<keyword evidence="1" id="KW-1133">Transmembrane helix</keyword>
<sequence length="233" mass="26666">MDREKWIEWMQRDLDGDLTQVEKEMLEKHLARSPEDARIYEGFRSLSDELSRLPQVMPPTSMVDSLLAEMEDKPSESRPNPSGWMARWRPSRRVAVGMAALFVVGFVSGVWVNGWLMSDPPKQTMTSRDGSPFDRKNASKVSPDVLITMSSEKDGQSHIAFSPDREYQAIWTDNHLLVKTKDSKTTYSQKLFVGGKKPRMQWISARRVKVSYQDEKGASKQLTIDVERGEKVN</sequence>
<evidence type="ECO:0000313" key="2">
    <source>
        <dbReference type="EMBL" id="UWE02873.1"/>
    </source>
</evidence>